<keyword evidence="5 11" id="KW-1133">Transmembrane helix</keyword>
<feature type="binding site" evidence="7">
    <location>
        <position position="524"/>
    </location>
    <ligand>
        <name>Na(+)</name>
        <dbReference type="ChEBI" id="CHEBI:29101"/>
        <label>1</label>
    </ligand>
</feature>
<feature type="binding site" evidence="7">
    <location>
        <position position="492"/>
    </location>
    <ligand>
        <name>Na(+)</name>
        <dbReference type="ChEBI" id="CHEBI:29101"/>
        <label>1</label>
    </ligand>
</feature>
<feature type="binding site" evidence="7">
    <location>
        <position position="212"/>
    </location>
    <ligand>
        <name>Na(+)</name>
        <dbReference type="ChEBI" id="CHEBI:29101"/>
        <label>1</label>
    </ligand>
</feature>
<dbReference type="PROSITE" id="PS50267">
    <property type="entry name" value="NA_NEUROTRAN_SYMP_3"/>
    <property type="match status" value="1"/>
</dbReference>
<evidence type="ECO:0000256" key="7">
    <source>
        <dbReference type="PIRSR" id="PIRSR600175-1"/>
    </source>
</evidence>
<feature type="transmembrane region" description="Helical" evidence="11">
    <location>
        <begin position="737"/>
        <end position="759"/>
    </location>
</feature>
<keyword evidence="12" id="KW-1185">Reference proteome</keyword>
<evidence type="ECO:0000256" key="4">
    <source>
        <dbReference type="ARBA" id="ARBA00022847"/>
    </source>
</evidence>
<keyword evidence="7" id="KW-0479">Metal-binding</keyword>
<feature type="transmembrane region" description="Helical" evidence="11">
    <location>
        <begin position="485"/>
        <end position="506"/>
    </location>
</feature>
<sequence length="796" mass="88377">MVPLSEVLGSAKPSIMQNGGQSAKKPGVIGACRSSSPETTNFGPFVPSARSLQGSEPLGPLMSPAGTQVGGVSRSSVLPALRGTLNGGGGGAAQRLLRPNFAAVSFASVVGRVDCPRPEDNGPQPVYLSLFFCLFSNKNNCPEACSTPLRFRRFRVSGPSPTGTLSDKPVTIAPSEKNGGTVQGAEMVAPPDALVPRDRWSSWADFIMSCIGYAIGLGNVWRFPYLCYQNGGGAFLIPYVISLVFCGAPLFILETSWGQLMSVGGLGMFKICPIFKGVGIAAAVMAFWLNIYYIVVLSWAMAYLVDSFRYDSNVPWRSCDNYWNTPRCRSEYDPLPCASNRTIAGFFNVKVLTADHLNEYKKQFFIGPKTNWTVCTTADLSVQSPVKEFWNFRVLGISEGIEHPGALRWDLALYLLIAWVICYLCIFKGVKWTGKVVYLTASFPYIMLFCLLVRGLTLPGASLGLEFYLKPNFSKLFDSKVWVDAVTQVFFSYGLGLGALVALGSYNQFHNNVYKQAMTVCLVNSGTSVFAGFVIFSFIGFMATQQGKTVEEVAQSGPGLLFLAYPSGILQLPYTQVWSILFFSMVLFLGIDSQFCTMEGFFTAIIDEFPHLIRGRKYGRELFVLAVCIISYFYGLLTVTNGGFYVFQLFDFYAASGWALLWLLFFECIAISWSVGIDRWYEHMKSMIGYYPSGWWKFCWVFATPAVTMGVMIFGLVKYQPVRIDAYNYDFPMWGHVFGWFLSLSSMLCIPVYAIYIWIVTEGTTSEKIEKLCRPNIRIGPEDDETNYGEQMEEFA</sequence>
<feature type="transmembrane region" description="Helical" evidence="11">
    <location>
        <begin position="442"/>
        <end position="465"/>
    </location>
</feature>
<dbReference type="InterPro" id="IPR037272">
    <property type="entry name" value="SNS_sf"/>
</dbReference>
<feature type="binding site" evidence="7">
    <location>
        <position position="219"/>
    </location>
    <ligand>
        <name>Na(+)</name>
        <dbReference type="ChEBI" id="CHEBI:29101"/>
        <label>1</label>
    </ligand>
</feature>
<dbReference type="GO" id="GO:0046872">
    <property type="term" value="F:metal ion binding"/>
    <property type="evidence" value="ECO:0007669"/>
    <property type="project" value="UniProtKB-KW"/>
</dbReference>
<feature type="disulfide bond" evidence="8">
    <location>
        <begin position="319"/>
        <end position="328"/>
    </location>
</feature>
<keyword evidence="3 9" id="KW-0812">Transmembrane</keyword>
<keyword evidence="7" id="KW-0915">Sodium</keyword>
<feature type="binding site" evidence="7">
    <location>
        <position position="589"/>
    </location>
    <ligand>
        <name>Na(+)</name>
        <dbReference type="ChEBI" id="CHEBI:29101"/>
        <label>1</label>
    </ligand>
</feature>
<feature type="transmembrane region" description="Helical" evidence="11">
    <location>
        <begin position="698"/>
        <end position="717"/>
    </location>
</feature>
<feature type="transmembrane region" description="Helical" evidence="11">
    <location>
        <begin position="518"/>
        <end position="543"/>
    </location>
</feature>
<evidence type="ECO:0000256" key="2">
    <source>
        <dbReference type="ARBA" id="ARBA00022448"/>
    </source>
</evidence>
<evidence type="ECO:0000256" key="11">
    <source>
        <dbReference type="SAM" id="Phobius"/>
    </source>
</evidence>
<feature type="region of interest" description="Disordered" evidence="10">
    <location>
        <begin position="1"/>
        <end position="66"/>
    </location>
</feature>
<keyword evidence="2 9" id="KW-0813">Transport</keyword>
<feature type="compositionally biased region" description="Polar residues" evidence="10">
    <location>
        <begin position="33"/>
        <end position="42"/>
    </location>
</feature>
<feature type="transmembrane region" description="Helical" evidence="11">
    <location>
        <begin position="659"/>
        <end position="677"/>
    </location>
</feature>
<keyword evidence="4 9" id="KW-0769">Symport</keyword>
<dbReference type="PRINTS" id="PR00176">
    <property type="entry name" value="NANEUSMPORT"/>
</dbReference>
<feature type="transmembrane region" description="Helical" evidence="11">
    <location>
        <begin position="411"/>
        <end position="430"/>
    </location>
</feature>
<feature type="transmembrane region" description="Helical" evidence="11">
    <location>
        <begin position="233"/>
        <end position="253"/>
    </location>
</feature>
<evidence type="ECO:0000256" key="8">
    <source>
        <dbReference type="PIRSR" id="PIRSR600175-2"/>
    </source>
</evidence>
<dbReference type="PROSITE" id="PS00610">
    <property type="entry name" value="NA_NEUROTRAN_SYMP_1"/>
    <property type="match status" value="1"/>
</dbReference>
<comment type="similarity">
    <text evidence="9">Belongs to the sodium:neurotransmitter symporter (SNF) (TC 2.A.22) family.</text>
</comment>
<dbReference type="InterPro" id="IPR000175">
    <property type="entry name" value="Na/ntran_symport"/>
</dbReference>
<dbReference type="SUPFAM" id="SSF161070">
    <property type="entry name" value="SNF-like"/>
    <property type="match status" value="1"/>
</dbReference>
<accession>A0A1I7ZR65</accession>
<evidence type="ECO:0000256" key="9">
    <source>
        <dbReference type="RuleBase" id="RU003732"/>
    </source>
</evidence>
<dbReference type="Proteomes" id="UP000095287">
    <property type="component" value="Unplaced"/>
</dbReference>
<reference evidence="13" key="1">
    <citation type="submission" date="2016-11" db="UniProtKB">
        <authorList>
            <consortium name="WormBaseParasite"/>
        </authorList>
    </citation>
    <scope>IDENTIFICATION</scope>
</reference>
<dbReference type="AlphaFoldDB" id="A0A1I7ZR65"/>
<evidence type="ECO:0000256" key="1">
    <source>
        <dbReference type="ARBA" id="ARBA00004141"/>
    </source>
</evidence>
<name>A0A1I7ZR65_9BILA</name>
<dbReference type="GO" id="GO:0005886">
    <property type="term" value="C:plasma membrane"/>
    <property type="evidence" value="ECO:0007669"/>
    <property type="project" value="TreeGrafter"/>
</dbReference>
<dbReference type="PANTHER" id="PTHR11616">
    <property type="entry name" value="SODIUM/CHLORIDE DEPENDENT TRANSPORTER"/>
    <property type="match status" value="1"/>
</dbReference>
<comment type="subcellular location">
    <subcellularLocation>
        <location evidence="1">Membrane</location>
        <topology evidence="1">Multi-pass membrane protein</topology>
    </subcellularLocation>
</comment>
<dbReference type="CDD" id="cd11496">
    <property type="entry name" value="SLC6sbd-TauT-like"/>
    <property type="match status" value="1"/>
</dbReference>
<proteinExistence type="inferred from homology"/>
<feature type="transmembrane region" description="Helical" evidence="11">
    <location>
        <begin position="563"/>
        <end position="589"/>
    </location>
</feature>
<evidence type="ECO:0000313" key="12">
    <source>
        <dbReference type="Proteomes" id="UP000095287"/>
    </source>
</evidence>
<feature type="binding site" evidence="7">
    <location>
        <position position="214"/>
    </location>
    <ligand>
        <name>Na(+)</name>
        <dbReference type="ChEBI" id="CHEBI:29101"/>
        <label>1</label>
    </ligand>
</feature>
<keyword evidence="8" id="KW-1015">Disulfide bond</keyword>
<dbReference type="GO" id="GO:0005332">
    <property type="term" value="F:gamma-aminobutyric acid:sodium:chloride symporter activity"/>
    <property type="evidence" value="ECO:0007669"/>
    <property type="project" value="TreeGrafter"/>
</dbReference>
<protein>
    <recommendedName>
        <fullName evidence="9">Transporter</fullName>
    </recommendedName>
</protein>
<evidence type="ECO:0000256" key="6">
    <source>
        <dbReference type="ARBA" id="ARBA00023136"/>
    </source>
</evidence>
<keyword evidence="6 11" id="KW-0472">Membrane</keyword>
<evidence type="ECO:0000256" key="3">
    <source>
        <dbReference type="ARBA" id="ARBA00022692"/>
    </source>
</evidence>
<dbReference type="WBParaSite" id="L893_g28723.t1">
    <property type="protein sequence ID" value="L893_g28723.t1"/>
    <property type="gene ID" value="L893_g28723"/>
</dbReference>
<dbReference type="Pfam" id="PF00209">
    <property type="entry name" value="SNF"/>
    <property type="match status" value="1"/>
</dbReference>
<evidence type="ECO:0000313" key="13">
    <source>
        <dbReference type="WBParaSite" id="L893_g28723.t1"/>
    </source>
</evidence>
<evidence type="ECO:0000256" key="5">
    <source>
        <dbReference type="ARBA" id="ARBA00022989"/>
    </source>
</evidence>
<dbReference type="GO" id="GO:0043005">
    <property type="term" value="C:neuron projection"/>
    <property type="evidence" value="ECO:0007669"/>
    <property type="project" value="TreeGrafter"/>
</dbReference>
<feature type="binding site" evidence="7">
    <location>
        <position position="593"/>
    </location>
    <ligand>
        <name>Na(+)</name>
        <dbReference type="ChEBI" id="CHEBI:29101"/>
        <label>1</label>
    </ligand>
</feature>
<feature type="transmembrane region" description="Helical" evidence="11">
    <location>
        <begin position="622"/>
        <end position="647"/>
    </location>
</feature>
<feature type="transmembrane region" description="Helical" evidence="11">
    <location>
        <begin position="274"/>
        <end position="305"/>
    </location>
</feature>
<feature type="binding site" evidence="7">
    <location>
        <position position="592"/>
    </location>
    <ligand>
        <name>Na(+)</name>
        <dbReference type="ChEBI" id="CHEBI:29101"/>
        <label>1</label>
    </ligand>
</feature>
<evidence type="ECO:0000256" key="10">
    <source>
        <dbReference type="SAM" id="MobiDB-lite"/>
    </source>
</evidence>
<dbReference type="PANTHER" id="PTHR11616:SF265">
    <property type="entry name" value="TRANSPORTER"/>
    <property type="match status" value="1"/>
</dbReference>
<organism evidence="12 13">
    <name type="scientific">Steinernema glaseri</name>
    <dbReference type="NCBI Taxonomy" id="37863"/>
    <lineage>
        <taxon>Eukaryota</taxon>
        <taxon>Metazoa</taxon>
        <taxon>Ecdysozoa</taxon>
        <taxon>Nematoda</taxon>
        <taxon>Chromadorea</taxon>
        <taxon>Rhabditida</taxon>
        <taxon>Tylenchina</taxon>
        <taxon>Panagrolaimomorpha</taxon>
        <taxon>Strongyloidoidea</taxon>
        <taxon>Steinernematidae</taxon>
        <taxon>Steinernema</taxon>
    </lineage>
</organism>